<dbReference type="Gene3D" id="3.40.50.620">
    <property type="entry name" value="HUPs"/>
    <property type="match status" value="1"/>
</dbReference>
<gene>
    <name evidence="6" type="primary">tilS</name>
    <name evidence="8" type="ORF">LV82_01961</name>
</gene>
<comment type="function">
    <text evidence="6">Ligates lysine onto the cytidine present at position 34 of the AUA codon-specific tRNA(Ile) that contains the anticodon CAU, in an ATP-dependent manner. Cytidine is converted to lysidine, thus changing the amino acid specificity of the tRNA from methionine to isoleucine.</text>
</comment>
<keyword evidence="6" id="KW-0963">Cytoplasm</keyword>
<evidence type="ECO:0000259" key="7">
    <source>
        <dbReference type="Pfam" id="PF01171"/>
    </source>
</evidence>
<proteinExistence type="inferred from homology"/>
<dbReference type="Proteomes" id="UP000239736">
    <property type="component" value="Unassembled WGS sequence"/>
</dbReference>
<comment type="domain">
    <text evidence="6">The N-terminal region contains the highly conserved SGGXDS motif, predicted to be a P-loop motif involved in ATP binding.</text>
</comment>
<dbReference type="PANTHER" id="PTHR43033:SF5">
    <property type="entry name" value="TRNA(ILE)-LYSIDINE SYNTHETASE"/>
    <property type="match status" value="1"/>
</dbReference>
<keyword evidence="1 6" id="KW-0436">Ligase</keyword>
<dbReference type="GO" id="GO:0032267">
    <property type="term" value="F:tRNA(Ile)-lysidine synthase activity"/>
    <property type="evidence" value="ECO:0007669"/>
    <property type="project" value="UniProtKB-EC"/>
</dbReference>
<evidence type="ECO:0000256" key="1">
    <source>
        <dbReference type="ARBA" id="ARBA00022598"/>
    </source>
</evidence>
<accession>A0A2S5JGK2</accession>
<evidence type="ECO:0000256" key="3">
    <source>
        <dbReference type="ARBA" id="ARBA00022741"/>
    </source>
</evidence>
<keyword evidence="3 6" id="KW-0547">Nucleotide-binding</keyword>
<dbReference type="EMBL" id="PRDS01000005">
    <property type="protein sequence ID" value="PPB80612.1"/>
    <property type="molecule type" value="Genomic_DNA"/>
</dbReference>
<comment type="subcellular location">
    <subcellularLocation>
        <location evidence="6">Cytoplasm</location>
    </subcellularLocation>
</comment>
<dbReference type="GO" id="GO:0005737">
    <property type="term" value="C:cytoplasm"/>
    <property type="evidence" value="ECO:0007669"/>
    <property type="project" value="UniProtKB-SubCell"/>
</dbReference>
<sequence>MTSRAQEHEGPVTHLPGLIQATVPGRVSRLGIAVSGGGDSLALLLAAVDWARERGAELRAVTVDHALRPESRHEAEQVARICAGLDVAHDLLTWNHGAIRGNLQQAAREARYALIAGWARANGVQAVALGHTATDQAETLLMGLSRAAGIDGLSGMRPAWEEAGVLWLRPFLTVTRQDLRAFLRQRGQDWVDDPSNEDARFARVRARQILNALQPLGISEASLARVAENLARAREVVVRTTARAAADILTERAGALFFHRRALIELPSEVTRRILSSALMWLSGASYPPRAAEIERLTVAIADGGAATLAGCRVAPMAPNDIGDMLVARELRVLSGQVQALEPGWEGAWDRRWRLKAPDGADVSGLRVRAVGPEGLRQCPEWRDTGLPRAALIVTPAVWRKEHLVAAPVAGRPAGWTAEIVAPFAARPLSH</sequence>
<dbReference type="SUPFAM" id="SSF52402">
    <property type="entry name" value="Adenine nucleotide alpha hydrolases-like"/>
    <property type="match status" value="1"/>
</dbReference>
<dbReference type="InterPro" id="IPR011063">
    <property type="entry name" value="TilS/TtcA_N"/>
</dbReference>
<feature type="binding site" evidence="6">
    <location>
        <begin position="35"/>
        <end position="40"/>
    </location>
    <ligand>
        <name>ATP</name>
        <dbReference type="ChEBI" id="CHEBI:30616"/>
    </ligand>
</feature>
<keyword evidence="9" id="KW-1185">Reference proteome</keyword>
<evidence type="ECO:0000256" key="4">
    <source>
        <dbReference type="ARBA" id="ARBA00022840"/>
    </source>
</evidence>
<comment type="catalytic activity">
    <reaction evidence="5 6">
        <text>cytidine(34) in tRNA(Ile2) + L-lysine + ATP = lysidine(34) in tRNA(Ile2) + AMP + diphosphate + H(+)</text>
        <dbReference type="Rhea" id="RHEA:43744"/>
        <dbReference type="Rhea" id="RHEA-COMP:10625"/>
        <dbReference type="Rhea" id="RHEA-COMP:10670"/>
        <dbReference type="ChEBI" id="CHEBI:15378"/>
        <dbReference type="ChEBI" id="CHEBI:30616"/>
        <dbReference type="ChEBI" id="CHEBI:32551"/>
        <dbReference type="ChEBI" id="CHEBI:33019"/>
        <dbReference type="ChEBI" id="CHEBI:82748"/>
        <dbReference type="ChEBI" id="CHEBI:83665"/>
        <dbReference type="ChEBI" id="CHEBI:456215"/>
        <dbReference type="EC" id="6.3.4.19"/>
    </reaction>
</comment>
<evidence type="ECO:0000313" key="8">
    <source>
        <dbReference type="EMBL" id="PPB80612.1"/>
    </source>
</evidence>
<protein>
    <recommendedName>
        <fullName evidence="6">tRNA(Ile)-lysidine synthase</fullName>
        <ecNumber evidence="6">6.3.4.19</ecNumber>
    </recommendedName>
    <alternativeName>
        <fullName evidence="6">tRNA(Ile)-2-lysyl-cytidine synthase</fullName>
    </alternativeName>
    <alternativeName>
        <fullName evidence="6">tRNA(Ile)-lysidine synthetase</fullName>
    </alternativeName>
</protein>
<evidence type="ECO:0000256" key="6">
    <source>
        <dbReference type="HAMAP-Rule" id="MF_01161"/>
    </source>
</evidence>
<dbReference type="InterPro" id="IPR012094">
    <property type="entry name" value="tRNA_Ile_lys_synt"/>
</dbReference>
<reference evidence="8 9" key="1">
    <citation type="submission" date="2018-01" db="EMBL/GenBank/DDBJ databases">
        <title>Genomic Encyclopedia of Archaeal and Bacterial Type Strains, Phase II (KMG-II): from individual species to whole genera.</title>
        <authorList>
            <person name="Goeker M."/>
        </authorList>
    </citation>
    <scope>NUCLEOTIDE SEQUENCE [LARGE SCALE GENOMIC DNA]</scope>
    <source>
        <strain evidence="8 9">DSM 12048</strain>
    </source>
</reference>
<dbReference type="GO" id="GO:0005524">
    <property type="term" value="F:ATP binding"/>
    <property type="evidence" value="ECO:0007669"/>
    <property type="project" value="UniProtKB-UniRule"/>
</dbReference>
<comment type="caution">
    <text evidence="8">The sequence shown here is derived from an EMBL/GenBank/DDBJ whole genome shotgun (WGS) entry which is preliminary data.</text>
</comment>
<keyword evidence="4 6" id="KW-0067">ATP-binding</keyword>
<dbReference type="NCBIfam" id="TIGR02432">
    <property type="entry name" value="lysidine_TilS_N"/>
    <property type="match status" value="1"/>
</dbReference>
<evidence type="ECO:0000256" key="5">
    <source>
        <dbReference type="ARBA" id="ARBA00048539"/>
    </source>
</evidence>
<evidence type="ECO:0000256" key="2">
    <source>
        <dbReference type="ARBA" id="ARBA00022694"/>
    </source>
</evidence>
<evidence type="ECO:0000313" key="9">
    <source>
        <dbReference type="Proteomes" id="UP000239736"/>
    </source>
</evidence>
<dbReference type="InterPro" id="IPR012795">
    <property type="entry name" value="tRNA_Ile_lys_synt_N"/>
</dbReference>
<dbReference type="RefSeq" id="WP_104071170.1">
    <property type="nucleotide sequence ID" value="NZ_PRDS01000005.1"/>
</dbReference>
<dbReference type="CDD" id="cd01992">
    <property type="entry name" value="TilS_N"/>
    <property type="match status" value="1"/>
</dbReference>
<dbReference type="HAMAP" id="MF_01161">
    <property type="entry name" value="tRNA_Ile_lys_synt"/>
    <property type="match status" value="1"/>
</dbReference>
<dbReference type="InterPro" id="IPR014729">
    <property type="entry name" value="Rossmann-like_a/b/a_fold"/>
</dbReference>
<organism evidence="8 9">
    <name type="scientific">Albidovulum inexpectatum</name>
    <dbReference type="NCBI Taxonomy" id="196587"/>
    <lineage>
        <taxon>Bacteria</taxon>
        <taxon>Pseudomonadati</taxon>
        <taxon>Pseudomonadota</taxon>
        <taxon>Alphaproteobacteria</taxon>
        <taxon>Rhodobacterales</taxon>
        <taxon>Paracoccaceae</taxon>
        <taxon>Albidovulum</taxon>
    </lineage>
</organism>
<dbReference type="EC" id="6.3.4.19" evidence="6"/>
<keyword evidence="2 6" id="KW-0819">tRNA processing</keyword>
<feature type="domain" description="tRNA(Ile)-lysidine/2-thiocytidine synthase N-terminal" evidence="7">
    <location>
        <begin position="31"/>
        <end position="208"/>
    </location>
</feature>
<name>A0A2S5JGK2_9RHOB</name>
<dbReference type="GO" id="GO:0006400">
    <property type="term" value="P:tRNA modification"/>
    <property type="evidence" value="ECO:0007669"/>
    <property type="project" value="UniProtKB-UniRule"/>
</dbReference>
<dbReference type="PANTHER" id="PTHR43033">
    <property type="entry name" value="TRNA(ILE)-LYSIDINE SYNTHASE-RELATED"/>
    <property type="match status" value="1"/>
</dbReference>
<dbReference type="AlphaFoldDB" id="A0A2S5JGK2"/>
<comment type="similarity">
    <text evidence="6">Belongs to the tRNA(Ile)-lysidine synthase family.</text>
</comment>
<dbReference type="Pfam" id="PF01171">
    <property type="entry name" value="ATP_bind_3"/>
    <property type="match status" value="1"/>
</dbReference>
<dbReference type="OrthoDB" id="9807403at2"/>